<reference evidence="11" key="1">
    <citation type="submission" date="2016-06" db="UniProtKB">
        <authorList>
            <consortium name="WormBaseParasite"/>
        </authorList>
    </citation>
    <scope>IDENTIFICATION</scope>
</reference>
<keyword evidence="4 6" id="KW-0456">Lyase</keyword>
<evidence type="ECO:0000256" key="5">
    <source>
        <dbReference type="PIRSR" id="PIRSR602129-50"/>
    </source>
</evidence>
<dbReference type="EMBL" id="UYWY01021343">
    <property type="protein sequence ID" value="VDM43924.1"/>
    <property type="molecule type" value="Genomic_DNA"/>
</dbReference>
<keyword evidence="8" id="KW-1133">Transmembrane helix</keyword>
<proteinExistence type="inferred from homology"/>
<keyword evidence="8" id="KW-0812">Transmembrane</keyword>
<dbReference type="GO" id="GO:0019752">
    <property type="term" value="P:carboxylic acid metabolic process"/>
    <property type="evidence" value="ECO:0007669"/>
    <property type="project" value="InterPro"/>
</dbReference>
<feature type="region of interest" description="Disordered" evidence="7">
    <location>
        <begin position="115"/>
        <end position="172"/>
    </location>
</feature>
<feature type="compositionally biased region" description="Basic residues" evidence="7">
    <location>
        <begin position="150"/>
        <end position="164"/>
    </location>
</feature>
<evidence type="ECO:0000256" key="4">
    <source>
        <dbReference type="ARBA" id="ARBA00023239"/>
    </source>
</evidence>
<dbReference type="GO" id="GO:0006520">
    <property type="term" value="P:amino acid metabolic process"/>
    <property type="evidence" value="ECO:0007669"/>
    <property type="project" value="InterPro"/>
</dbReference>
<organism evidence="10 11">
    <name type="scientific">Toxocara canis</name>
    <name type="common">Canine roundworm</name>
    <dbReference type="NCBI Taxonomy" id="6265"/>
    <lineage>
        <taxon>Eukaryota</taxon>
        <taxon>Metazoa</taxon>
        <taxon>Ecdysozoa</taxon>
        <taxon>Nematoda</taxon>
        <taxon>Chromadorea</taxon>
        <taxon>Rhabditida</taxon>
        <taxon>Spirurina</taxon>
        <taxon>Ascaridomorpha</taxon>
        <taxon>Ascaridoidea</taxon>
        <taxon>Toxocaridae</taxon>
        <taxon>Toxocara</taxon>
    </lineage>
</organism>
<dbReference type="InterPro" id="IPR015424">
    <property type="entry name" value="PyrdxlP-dep_Trfase"/>
</dbReference>
<accession>A0A183UVT3</accession>
<keyword evidence="10" id="KW-1185">Reference proteome</keyword>
<dbReference type="PRINTS" id="PR00800">
    <property type="entry name" value="YHDCRBOXLASE"/>
</dbReference>
<evidence type="ECO:0000256" key="3">
    <source>
        <dbReference type="ARBA" id="ARBA00022898"/>
    </source>
</evidence>
<protein>
    <submittedName>
        <fullName evidence="11">Aromatic-L-amino-acid decarboxylase</fullName>
    </submittedName>
</protein>
<evidence type="ECO:0000256" key="1">
    <source>
        <dbReference type="ARBA" id="ARBA00001933"/>
    </source>
</evidence>
<sequence>MIAILNTHRFFRFREDEPISKLESFLNGVCSTIDSNIGRRRQARAAHDEGIISEEEDSTERRKKNSGTISVKEWVIVAVVIIVCIGFAAIAIMFYLDHKFNLKRIMTLKGKLPMEETKDNATSKTSEQNAKKKSKWKKNAEREANEKGVGKKMGKKKNEKKKKKDEKEVDESLRATMPSGEHYTHIFVKHICDVANFCMEYEDGDAVPKKELKIIIPGTIERNIAEPNETPTPPSAIIDELKGVILPMFEQYPKVRAHSFYPGVQSLTDILVEFGCNLLAARGIVTDGSPGMLELEMVTTSWVGKAFGLPSSFLRGKNSEGGGLLLTTTTEGMFTAMLAAREKKLHEILKANSAERGEEASHANDEDSVLKSMIAYGCNEEHLSFDFGCQLANIEGKLISLDMFDAMNVDELEREIIKDLNNKKIPMFVNTTFGSTYSCSFDKLDLITKVAKKYGIWVHVNASYAGNYLICPSYRSFIEGLENANSICINLHKCLTQSSHTTFF</sequence>
<evidence type="ECO:0000313" key="10">
    <source>
        <dbReference type="Proteomes" id="UP000050794"/>
    </source>
</evidence>
<evidence type="ECO:0000256" key="2">
    <source>
        <dbReference type="ARBA" id="ARBA00022793"/>
    </source>
</evidence>
<dbReference type="InterPro" id="IPR015421">
    <property type="entry name" value="PyrdxlP-dep_Trfase_major"/>
</dbReference>
<feature type="region of interest" description="Disordered" evidence="7">
    <location>
        <begin position="44"/>
        <end position="64"/>
    </location>
</feature>
<comment type="cofactor">
    <cofactor evidence="1 5 6">
        <name>pyridoxal 5'-phosphate</name>
        <dbReference type="ChEBI" id="CHEBI:597326"/>
    </cofactor>
</comment>
<dbReference type="AlphaFoldDB" id="A0A183UVT3"/>
<dbReference type="GO" id="GO:0016831">
    <property type="term" value="F:carboxy-lyase activity"/>
    <property type="evidence" value="ECO:0007669"/>
    <property type="project" value="UniProtKB-KW"/>
</dbReference>
<dbReference type="Proteomes" id="UP000050794">
    <property type="component" value="Unassembled WGS sequence"/>
</dbReference>
<dbReference type="GO" id="GO:0005737">
    <property type="term" value="C:cytoplasm"/>
    <property type="evidence" value="ECO:0007669"/>
    <property type="project" value="TreeGrafter"/>
</dbReference>
<feature type="compositionally biased region" description="Basic and acidic residues" evidence="7">
    <location>
        <begin position="138"/>
        <end position="149"/>
    </location>
</feature>
<dbReference type="Pfam" id="PF00282">
    <property type="entry name" value="Pyridoxal_deC"/>
    <property type="match status" value="1"/>
</dbReference>
<evidence type="ECO:0000313" key="11">
    <source>
        <dbReference type="WBParaSite" id="TCNE_0001260301-mRNA-1"/>
    </source>
</evidence>
<feature type="transmembrane region" description="Helical" evidence="8">
    <location>
        <begin position="74"/>
        <end position="96"/>
    </location>
</feature>
<evidence type="ECO:0000256" key="6">
    <source>
        <dbReference type="RuleBase" id="RU000382"/>
    </source>
</evidence>
<reference evidence="9 10" key="2">
    <citation type="submission" date="2018-11" db="EMBL/GenBank/DDBJ databases">
        <authorList>
            <consortium name="Pathogen Informatics"/>
        </authorList>
    </citation>
    <scope>NUCLEOTIDE SEQUENCE [LARGE SCALE GENOMIC DNA]</scope>
</reference>
<dbReference type="WBParaSite" id="TCNE_0001260301-mRNA-1">
    <property type="protein sequence ID" value="TCNE_0001260301-mRNA-1"/>
    <property type="gene ID" value="TCNE_0001260301"/>
</dbReference>
<keyword evidence="8" id="KW-0472">Membrane</keyword>
<evidence type="ECO:0000256" key="8">
    <source>
        <dbReference type="SAM" id="Phobius"/>
    </source>
</evidence>
<keyword evidence="2" id="KW-0210">Decarboxylase</keyword>
<dbReference type="InterPro" id="IPR010977">
    <property type="entry name" value="Aromatic_deC"/>
</dbReference>
<feature type="modified residue" description="N6-(pyridoxal phosphate)lysine" evidence="5">
    <location>
        <position position="493"/>
    </location>
</feature>
<keyword evidence="3 5" id="KW-0663">Pyridoxal phosphate</keyword>
<dbReference type="PANTHER" id="PTHR11999">
    <property type="entry name" value="GROUP II PYRIDOXAL-5-PHOSPHATE DECARBOXYLASE"/>
    <property type="match status" value="1"/>
</dbReference>
<dbReference type="PANTHER" id="PTHR11999:SF70">
    <property type="entry name" value="MIP05841P"/>
    <property type="match status" value="1"/>
</dbReference>
<dbReference type="Gene3D" id="3.40.640.10">
    <property type="entry name" value="Type I PLP-dependent aspartate aminotransferase-like (Major domain)"/>
    <property type="match status" value="1"/>
</dbReference>
<name>A0A183UVT3_TOXCA</name>
<evidence type="ECO:0000256" key="7">
    <source>
        <dbReference type="SAM" id="MobiDB-lite"/>
    </source>
</evidence>
<gene>
    <name evidence="9" type="ORF">TCNE_LOCUS12603</name>
</gene>
<evidence type="ECO:0000313" key="9">
    <source>
        <dbReference type="EMBL" id="VDM43924.1"/>
    </source>
</evidence>
<dbReference type="GO" id="GO:0030170">
    <property type="term" value="F:pyridoxal phosphate binding"/>
    <property type="evidence" value="ECO:0007669"/>
    <property type="project" value="InterPro"/>
</dbReference>
<dbReference type="InterPro" id="IPR002129">
    <property type="entry name" value="PyrdxlP-dep_de-COase"/>
</dbReference>
<dbReference type="SUPFAM" id="SSF53383">
    <property type="entry name" value="PLP-dependent transferases"/>
    <property type="match status" value="1"/>
</dbReference>
<comment type="similarity">
    <text evidence="6">Belongs to the group II decarboxylase family.</text>
</comment>